<accession>A0ABT2VYL2</accession>
<dbReference type="EMBL" id="JAOTEN010000002">
    <property type="protein sequence ID" value="MCU7614723.1"/>
    <property type="molecule type" value="Genomic_DNA"/>
</dbReference>
<keyword evidence="1" id="KW-0812">Transmembrane</keyword>
<organism evidence="2 3">
    <name type="scientific">Chryseobacterium gilvum</name>
    <dbReference type="NCBI Taxonomy" id="2976534"/>
    <lineage>
        <taxon>Bacteria</taxon>
        <taxon>Pseudomonadati</taxon>
        <taxon>Bacteroidota</taxon>
        <taxon>Flavobacteriia</taxon>
        <taxon>Flavobacteriales</taxon>
        <taxon>Weeksellaceae</taxon>
        <taxon>Chryseobacterium group</taxon>
        <taxon>Chryseobacterium</taxon>
    </lineage>
</organism>
<reference evidence="3" key="1">
    <citation type="submission" date="2023-07" db="EMBL/GenBank/DDBJ databases">
        <title>Chryseobacterium sp. GMJ5 Genome sequencing and assembly.</title>
        <authorList>
            <person name="Jung Y."/>
        </authorList>
    </citation>
    <scope>NUCLEOTIDE SEQUENCE [LARGE SCALE GENOMIC DNA]</scope>
    <source>
        <strain evidence="3">GMJ5</strain>
    </source>
</reference>
<gene>
    <name evidence="2" type="ORF">N0B16_09780</name>
</gene>
<evidence type="ECO:0000313" key="2">
    <source>
        <dbReference type="EMBL" id="MCU7614723.1"/>
    </source>
</evidence>
<keyword evidence="1" id="KW-1133">Transmembrane helix</keyword>
<dbReference type="Proteomes" id="UP001208114">
    <property type="component" value="Unassembled WGS sequence"/>
</dbReference>
<sequence length="65" mass="7765">MIPQNFKDILSNTENAGLYQTLALIFFMLFFIALVIYVFSRPKKFYREEEHAPLEDDEDDFNLKN</sequence>
<name>A0ABT2VYL2_9FLAO</name>
<keyword evidence="3" id="KW-1185">Reference proteome</keyword>
<evidence type="ECO:0000313" key="3">
    <source>
        <dbReference type="Proteomes" id="UP001208114"/>
    </source>
</evidence>
<keyword evidence="1" id="KW-0472">Membrane</keyword>
<evidence type="ECO:0000256" key="1">
    <source>
        <dbReference type="SAM" id="Phobius"/>
    </source>
</evidence>
<feature type="transmembrane region" description="Helical" evidence="1">
    <location>
        <begin position="18"/>
        <end position="39"/>
    </location>
</feature>
<protein>
    <submittedName>
        <fullName evidence="2">Cbb3-type cytochrome c oxidase subunit 3</fullName>
    </submittedName>
</protein>
<dbReference type="RefSeq" id="WP_262990665.1">
    <property type="nucleotide sequence ID" value="NZ_JAOTEN010000002.1"/>
</dbReference>
<comment type="caution">
    <text evidence="2">The sequence shown here is derived from an EMBL/GenBank/DDBJ whole genome shotgun (WGS) entry which is preliminary data.</text>
</comment>
<proteinExistence type="predicted"/>